<feature type="active site" description="Charge relay system" evidence="14">
    <location>
        <position position="240"/>
    </location>
</feature>
<dbReference type="Gene3D" id="2.40.10.120">
    <property type="match status" value="1"/>
</dbReference>
<evidence type="ECO:0000256" key="2">
    <source>
        <dbReference type="ARBA" id="ARBA00004418"/>
    </source>
</evidence>
<dbReference type="InterPro" id="IPR001478">
    <property type="entry name" value="PDZ"/>
</dbReference>
<evidence type="ECO:0000259" key="17">
    <source>
        <dbReference type="PROSITE" id="PS50106"/>
    </source>
</evidence>
<evidence type="ECO:0000256" key="5">
    <source>
        <dbReference type="ARBA" id="ARBA00013958"/>
    </source>
</evidence>
<comment type="similarity">
    <text evidence="3">Belongs to the peptidase S1C family.</text>
</comment>
<feature type="binding site" evidence="15">
    <location>
        <position position="136"/>
    </location>
    <ligand>
        <name>substrate</name>
    </ligand>
</feature>
<keyword evidence="9" id="KW-0574">Periplasm</keyword>
<dbReference type="Proteomes" id="UP000019141">
    <property type="component" value="Unassembled WGS sequence"/>
</dbReference>
<dbReference type="PROSITE" id="PS50106">
    <property type="entry name" value="PDZ"/>
    <property type="match status" value="2"/>
</dbReference>
<dbReference type="SMART" id="SM00228">
    <property type="entry name" value="PDZ"/>
    <property type="match status" value="2"/>
</dbReference>
<evidence type="ECO:0000313" key="18">
    <source>
        <dbReference type="EMBL" id="ETX03091.1"/>
    </source>
</evidence>
<evidence type="ECO:0000256" key="7">
    <source>
        <dbReference type="ARBA" id="ARBA00022729"/>
    </source>
</evidence>
<keyword evidence="7 16" id="KW-0732">Signal</keyword>
<keyword evidence="10" id="KW-0378">Hydrolase</keyword>
<keyword evidence="12" id="KW-0346">Stress response</keyword>
<dbReference type="NCBIfam" id="TIGR02037">
    <property type="entry name" value="degP_htrA_DO"/>
    <property type="match status" value="1"/>
</dbReference>
<dbReference type="PANTHER" id="PTHR22939">
    <property type="entry name" value="SERINE PROTEASE FAMILY S1C HTRA-RELATED"/>
    <property type="match status" value="1"/>
</dbReference>
<evidence type="ECO:0000256" key="15">
    <source>
        <dbReference type="PIRSR" id="PIRSR611782-2"/>
    </source>
</evidence>
<feature type="chain" id="PRO_5004845006" description="Probable periplasmic serine endoprotease DegP-like" evidence="16">
    <location>
        <begin position="31"/>
        <end position="491"/>
    </location>
</feature>
<protein>
    <recommendedName>
        <fullName evidence="5">Probable periplasmic serine endoprotease DegP-like</fullName>
        <ecNumber evidence="4">3.4.21.107</ecNumber>
    </recommendedName>
    <alternativeName>
        <fullName evidence="13">Protease Do</fullName>
    </alternativeName>
</protein>
<feature type="signal peptide" evidence="16">
    <location>
        <begin position="1"/>
        <end position="30"/>
    </location>
</feature>
<dbReference type="AlphaFoldDB" id="W4LZB8"/>
<keyword evidence="6" id="KW-0645">Protease</keyword>
<dbReference type="HOGENOM" id="CLU_020120_1_0_7"/>
<feature type="active site" description="Charge relay system" evidence="14">
    <location>
        <position position="136"/>
    </location>
</feature>
<dbReference type="InterPro" id="IPR036034">
    <property type="entry name" value="PDZ_sf"/>
</dbReference>
<evidence type="ECO:0000256" key="13">
    <source>
        <dbReference type="ARBA" id="ARBA00032850"/>
    </source>
</evidence>
<comment type="caution">
    <text evidence="18">The sequence shown here is derived from an EMBL/GenBank/DDBJ whole genome shotgun (WGS) entry which is preliminary data.</text>
</comment>
<feature type="active site" description="Charge relay system" evidence="14">
    <location>
        <position position="166"/>
    </location>
</feature>
<dbReference type="CDD" id="cd10839">
    <property type="entry name" value="cpPDZ1_DegP-like"/>
    <property type="match status" value="1"/>
</dbReference>
<dbReference type="InterPro" id="IPR009003">
    <property type="entry name" value="Peptidase_S1_PA"/>
</dbReference>
<dbReference type="EC" id="3.4.21.107" evidence="4"/>
<feature type="binding site" evidence="15">
    <location>
        <begin position="256"/>
        <end position="260"/>
    </location>
    <ligand>
        <name>substrate</name>
    </ligand>
</feature>
<dbReference type="EMBL" id="AZHW01000079">
    <property type="protein sequence ID" value="ETX03091.1"/>
    <property type="molecule type" value="Genomic_DNA"/>
</dbReference>
<keyword evidence="11" id="KW-0720">Serine protease</keyword>
<evidence type="ECO:0000256" key="11">
    <source>
        <dbReference type="ARBA" id="ARBA00022825"/>
    </source>
</evidence>
<name>W4LZB8_ENTF1</name>
<evidence type="ECO:0000256" key="16">
    <source>
        <dbReference type="SAM" id="SignalP"/>
    </source>
</evidence>
<evidence type="ECO:0000256" key="9">
    <source>
        <dbReference type="ARBA" id="ARBA00022764"/>
    </source>
</evidence>
<dbReference type="GO" id="GO:0006508">
    <property type="term" value="P:proteolysis"/>
    <property type="evidence" value="ECO:0007669"/>
    <property type="project" value="UniProtKB-KW"/>
</dbReference>
<dbReference type="InterPro" id="IPR011782">
    <property type="entry name" value="Pept_S1C_Do"/>
</dbReference>
<keyword evidence="8" id="KW-0677">Repeat</keyword>
<feature type="domain" description="PDZ" evidence="17">
    <location>
        <begin position="281"/>
        <end position="372"/>
    </location>
</feature>
<comment type="subcellular location">
    <subcellularLocation>
        <location evidence="2">Periplasm</location>
    </subcellularLocation>
</comment>
<dbReference type="PATRIC" id="fig|1429438.4.peg.449"/>
<dbReference type="Gene3D" id="2.30.42.10">
    <property type="match status" value="2"/>
</dbReference>
<keyword evidence="19" id="KW-1185">Reference proteome</keyword>
<dbReference type="SUPFAM" id="SSF50494">
    <property type="entry name" value="Trypsin-like serine proteases"/>
    <property type="match status" value="1"/>
</dbReference>
<evidence type="ECO:0000256" key="1">
    <source>
        <dbReference type="ARBA" id="ARBA00001772"/>
    </source>
</evidence>
<evidence type="ECO:0000256" key="3">
    <source>
        <dbReference type="ARBA" id="ARBA00010541"/>
    </source>
</evidence>
<dbReference type="GO" id="GO:0004252">
    <property type="term" value="F:serine-type endopeptidase activity"/>
    <property type="evidence" value="ECO:0007669"/>
    <property type="project" value="InterPro"/>
</dbReference>
<gene>
    <name evidence="18" type="ORF">ETSY1_01320</name>
</gene>
<dbReference type="PRINTS" id="PR00834">
    <property type="entry name" value="PROTEASES2C"/>
</dbReference>
<dbReference type="Pfam" id="PF13365">
    <property type="entry name" value="Trypsin_2"/>
    <property type="match status" value="1"/>
</dbReference>
<evidence type="ECO:0000256" key="8">
    <source>
        <dbReference type="ARBA" id="ARBA00022737"/>
    </source>
</evidence>
<feature type="binding site" evidence="15">
    <location>
        <position position="166"/>
    </location>
    <ligand>
        <name>substrate</name>
    </ligand>
</feature>
<evidence type="ECO:0000256" key="12">
    <source>
        <dbReference type="ARBA" id="ARBA00023016"/>
    </source>
</evidence>
<sequence>MARLHWFQIASVVSILSVSLLVATQPTALAQGPSLWEERRASGSEAVHEGLSIFMSLAESLSPAVVNISIVQKTKQQSERPFRGFRRPFRERQPFGQDPFREFFDRYFGDAPPQARQSLGSGFIMHAKGLILTNNHVIEEAEKIKVTLQDEREFEAQVIGRDPKTDLALIKVESSIDLPTVPLGNSDALRIGEWVLAIGNPFGLSHTVTAGIVSAKGRVIGAGQYDDFIQTDASINPGNSGGPLFNTRGEVVGINTAIIAGGTGIGFATPINLVKELVPQLYDQGKVTRGWLGVMIQKVTPELARTFDLPQARGALVADVISDSPAAQSGLQQGDIITGFDGSAIQDMHELPRVVAKTEVGKQVEVQILRQGKTKTLSVTIAALREETAVAVAEPTVMDRLGMDVEDLTPASVERMGLSSAKGVLVADVDPDGPAAEAGIRSGDVILEVNRHGIADTQSYMKALQNHVDDTILLLVARDENTLYVALQYPK</sequence>
<comment type="catalytic activity">
    <reaction evidence="1">
        <text>Acts on substrates that are at least partially unfolded. The cleavage site P1 residue is normally between a pair of hydrophobic residues, such as Val-|-Val.</text>
        <dbReference type="EC" id="3.4.21.107"/>
    </reaction>
</comment>
<organism evidence="18 19">
    <name type="scientific">Entotheonella factor</name>
    <dbReference type="NCBI Taxonomy" id="1429438"/>
    <lineage>
        <taxon>Bacteria</taxon>
        <taxon>Pseudomonadati</taxon>
        <taxon>Nitrospinota/Tectimicrobiota group</taxon>
        <taxon>Candidatus Tectimicrobiota</taxon>
        <taxon>Candidatus Entotheonellia</taxon>
        <taxon>Candidatus Entotheonellales</taxon>
        <taxon>Candidatus Entotheonellaceae</taxon>
        <taxon>Candidatus Entotheonella</taxon>
    </lineage>
</organism>
<accession>W4LZB8</accession>
<dbReference type="Pfam" id="PF13180">
    <property type="entry name" value="PDZ_2"/>
    <property type="match status" value="2"/>
</dbReference>
<proteinExistence type="inferred from homology"/>
<dbReference type="SUPFAM" id="SSF50156">
    <property type="entry name" value="PDZ domain-like"/>
    <property type="match status" value="2"/>
</dbReference>
<dbReference type="PANTHER" id="PTHR22939:SF130">
    <property type="entry name" value="PERIPLASMIC SERINE ENDOPROTEASE DEGP-LIKE-RELATED"/>
    <property type="match status" value="1"/>
</dbReference>
<evidence type="ECO:0000256" key="4">
    <source>
        <dbReference type="ARBA" id="ARBA00013035"/>
    </source>
</evidence>
<evidence type="ECO:0000256" key="6">
    <source>
        <dbReference type="ARBA" id="ARBA00022670"/>
    </source>
</evidence>
<evidence type="ECO:0000256" key="14">
    <source>
        <dbReference type="PIRSR" id="PIRSR611782-1"/>
    </source>
</evidence>
<feature type="binding site" evidence="15">
    <location>
        <begin position="238"/>
        <end position="240"/>
    </location>
    <ligand>
        <name>substrate</name>
    </ligand>
</feature>
<dbReference type="InterPro" id="IPR001940">
    <property type="entry name" value="Peptidase_S1C"/>
</dbReference>
<feature type="domain" description="PDZ" evidence="17">
    <location>
        <begin position="389"/>
        <end position="480"/>
    </location>
</feature>
<evidence type="ECO:0000256" key="10">
    <source>
        <dbReference type="ARBA" id="ARBA00022801"/>
    </source>
</evidence>
<evidence type="ECO:0000313" key="19">
    <source>
        <dbReference type="Proteomes" id="UP000019141"/>
    </source>
</evidence>
<reference evidence="18 19" key="1">
    <citation type="journal article" date="2014" name="Nature">
        <title>An environmental bacterial taxon with a large and distinct metabolic repertoire.</title>
        <authorList>
            <person name="Wilson M.C."/>
            <person name="Mori T."/>
            <person name="Ruckert C."/>
            <person name="Uria A.R."/>
            <person name="Helf M.J."/>
            <person name="Takada K."/>
            <person name="Gernert C."/>
            <person name="Steffens U.A."/>
            <person name="Heycke N."/>
            <person name="Schmitt S."/>
            <person name="Rinke C."/>
            <person name="Helfrich E.J."/>
            <person name="Brachmann A.O."/>
            <person name="Gurgui C."/>
            <person name="Wakimoto T."/>
            <person name="Kracht M."/>
            <person name="Crusemann M."/>
            <person name="Hentschel U."/>
            <person name="Abe I."/>
            <person name="Matsunaga S."/>
            <person name="Kalinowski J."/>
            <person name="Takeyama H."/>
            <person name="Piel J."/>
        </authorList>
    </citation>
    <scope>NUCLEOTIDE SEQUENCE [LARGE SCALE GENOMIC DNA]</scope>
    <source>
        <strain evidence="19">TSY1</strain>
    </source>
</reference>